<evidence type="ECO:0008006" key="4">
    <source>
        <dbReference type="Google" id="ProtNLM"/>
    </source>
</evidence>
<dbReference type="Proteomes" id="UP001551176">
    <property type="component" value="Unassembled WGS sequence"/>
</dbReference>
<dbReference type="EMBL" id="JBEYXV010000023">
    <property type="protein sequence ID" value="MEU6826004.1"/>
    <property type="molecule type" value="Genomic_DNA"/>
</dbReference>
<feature type="signal peptide" evidence="1">
    <location>
        <begin position="1"/>
        <end position="16"/>
    </location>
</feature>
<evidence type="ECO:0000313" key="3">
    <source>
        <dbReference type="Proteomes" id="UP001551176"/>
    </source>
</evidence>
<evidence type="ECO:0000256" key="1">
    <source>
        <dbReference type="SAM" id="SignalP"/>
    </source>
</evidence>
<gene>
    <name evidence="2" type="ORF">ABZ921_35795</name>
</gene>
<keyword evidence="3" id="KW-1185">Reference proteome</keyword>
<proteinExistence type="predicted"/>
<sequence length="99" mass="10318">MILASMALTVAPAAHAVDVIQEHNVSKCYFDKHEADKQKYCKALEGHPMSETAKNCLLKAGVGGAAALIVGRVNKKAAREIVNNTVAAGAAACLSSLIK</sequence>
<dbReference type="RefSeq" id="WP_359356875.1">
    <property type="nucleotide sequence ID" value="NZ_JBEYXV010000023.1"/>
</dbReference>
<feature type="chain" id="PRO_5045335696" description="DUF4189 domain-containing protein" evidence="1">
    <location>
        <begin position="17"/>
        <end position="99"/>
    </location>
</feature>
<comment type="caution">
    <text evidence="2">The sequence shown here is derived from an EMBL/GenBank/DDBJ whole genome shotgun (WGS) entry which is preliminary data.</text>
</comment>
<organism evidence="2 3">
    <name type="scientific">Streptomyces atriruber</name>
    <dbReference type="NCBI Taxonomy" id="545121"/>
    <lineage>
        <taxon>Bacteria</taxon>
        <taxon>Bacillati</taxon>
        <taxon>Actinomycetota</taxon>
        <taxon>Actinomycetes</taxon>
        <taxon>Kitasatosporales</taxon>
        <taxon>Streptomycetaceae</taxon>
        <taxon>Streptomyces</taxon>
    </lineage>
</organism>
<name>A0ABV3BYC1_9ACTN</name>
<keyword evidence="1" id="KW-0732">Signal</keyword>
<protein>
    <recommendedName>
        <fullName evidence="4">DUF4189 domain-containing protein</fullName>
    </recommendedName>
</protein>
<accession>A0ABV3BYC1</accession>
<reference evidence="2 3" key="1">
    <citation type="submission" date="2024-06" db="EMBL/GenBank/DDBJ databases">
        <title>The Natural Products Discovery Center: Release of the First 8490 Sequenced Strains for Exploring Actinobacteria Biosynthetic Diversity.</title>
        <authorList>
            <person name="Kalkreuter E."/>
            <person name="Kautsar S.A."/>
            <person name="Yang D."/>
            <person name="Bader C.D."/>
            <person name="Teijaro C.N."/>
            <person name="Fluegel L."/>
            <person name="Davis C.M."/>
            <person name="Simpson J.R."/>
            <person name="Lauterbach L."/>
            <person name="Steele A.D."/>
            <person name="Gui C."/>
            <person name="Meng S."/>
            <person name="Li G."/>
            <person name="Viehrig K."/>
            <person name="Ye F."/>
            <person name="Su P."/>
            <person name="Kiefer A.F."/>
            <person name="Nichols A."/>
            <person name="Cepeda A.J."/>
            <person name="Yan W."/>
            <person name="Fan B."/>
            <person name="Jiang Y."/>
            <person name="Adhikari A."/>
            <person name="Zheng C.-J."/>
            <person name="Schuster L."/>
            <person name="Cowan T.M."/>
            <person name="Smanski M.J."/>
            <person name="Chevrette M.G."/>
            <person name="De Carvalho L.P.S."/>
            <person name="Shen B."/>
        </authorList>
    </citation>
    <scope>NUCLEOTIDE SEQUENCE [LARGE SCALE GENOMIC DNA]</scope>
    <source>
        <strain evidence="2 3">NPDC046838</strain>
    </source>
</reference>
<evidence type="ECO:0000313" key="2">
    <source>
        <dbReference type="EMBL" id="MEU6826004.1"/>
    </source>
</evidence>